<comment type="caution">
    <text evidence="14">The sequence shown here is derived from an EMBL/GenBank/DDBJ whole genome shotgun (WGS) entry which is preliminary data.</text>
</comment>
<dbReference type="SUPFAM" id="SSF55811">
    <property type="entry name" value="Nudix"/>
    <property type="match status" value="1"/>
</dbReference>
<dbReference type="GO" id="GO:0005737">
    <property type="term" value="C:cytoplasm"/>
    <property type="evidence" value="ECO:0007669"/>
    <property type="project" value="UniProtKB-SubCell"/>
</dbReference>
<dbReference type="GO" id="GO:0046872">
    <property type="term" value="F:metal ion binding"/>
    <property type="evidence" value="ECO:0007669"/>
    <property type="project" value="UniProtKB-KW"/>
</dbReference>
<feature type="binding site" evidence="10">
    <location>
        <position position="114"/>
    </location>
    <ligand>
        <name>Mn(2+)</name>
        <dbReference type="ChEBI" id="CHEBI:29035"/>
    </ligand>
</feature>
<dbReference type="CDD" id="cd02885">
    <property type="entry name" value="NUDIX_IPP_Isomerase"/>
    <property type="match status" value="1"/>
</dbReference>
<comment type="catalytic activity">
    <reaction evidence="10">
        <text>isopentenyl diphosphate = dimethylallyl diphosphate</text>
        <dbReference type="Rhea" id="RHEA:23284"/>
        <dbReference type="ChEBI" id="CHEBI:57623"/>
        <dbReference type="ChEBI" id="CHEBI:128769"/>
        <dbReference type="EC" id="5.3.3.2"/>
    </reaction>
</comment>
<evidence type="ECO:0000256" key="5">
    <source>
        <dbReference type="ARBA" id="ARBA00022723"/>
    </source>
</evidence>
<comment type="cofactor">
    <cofactor evidence="10">
        <name>Mg(2+)</name>
        <dbReference type="ChEBI" id="CHEBI:18420"/>
    </cofactor>
    <text evidence="10">Binds 1 Mg(2+) ion per subunit. The magnesium ion binds only when substrate is bound.</text>
</comment>
<evidence type="ECO:0000256" key="6">
    <source>
        <dbReference type="ARBA" id="ARBA00022842"/>
    </source>
</evidence>
<feature type="binding site" evidence="10">
    <location>
        <position position="25"/>
    </location>
    <ligand>
        <name>Mn(2+)</name>
        <dbReference type="ChEBI" id="CHEBI:29035"/>
    </ligand>
</feature>
<comment type="pathway">
    <text evidence="1 10">Isoprenoid biosynthesis; dimethylallyl diphosphate biosynthesis; dimethylallyl diphosphate from isopentenyl diphosphate: step 1/1.</text>
</comment>
<comment type="function">
    <text evidence="10">Catalyzes the 1,3-allylic rearrangement of the homoallylic substrate isopentenyl (IPP) to its highly electrophilic allylic isomer, dimethylallyl diphosphate (DMAPP).</text>
</comment>
<dbReference type="GO" id="GO:0050992">
    <property type="term" value="P:dimethylallyl diphosphate biosynthetic process"/>
    <property type="evidence" value="ECO:0007669"/>
    <property type="project" value="UniProtKB-UniRule"/>
</dbReference>
<keyword evidence="9 10" id="KW-0413">Isomerase</keyword>
<dbReference type="EMBL" id="VFML01000001">
    <property type="protein sequence ID" value="TQJ01849.1"/>
    <property type="molecule type" value="Genomic_DNA"/>
</dbReference>
<dbReference type="InterPro" id="IPR015797">
    <property type="entry name" value="NUDIX_hydrolase-like_dom_sf"/>
</dbReference>
<keyword evidence="5 10" id="KW-0479">Metal-binding</keyword>
<dbReference type="InterPro" id="IPR056375">
    <property type="entry name" value="Idi_bact"/>
</dbReference>
<dbReference type="InterPro" id="IPR011876">
    <property type="entry name" value="IsopentenylPP_isomerase_typ1"/>
</dbReference>
<comment type="subcellular location">
    <subcellularLocation>
        <location evidence="10">Cytoplasm</location>
    </subcellularLocation>
</comment>
<feature type="binding site" evidence="10">
    <location>
        <position position="87"/>
    </location>
    <ligand>
        <name>Mg(2+)</name>
        <dbReference type="ChEBI" id="CHEBI:18420"/>
    </ligand>
</feature>
<evidence type="ECO:0000256" key="4">
    <source>
        <dbReference type="ARBA" id="ARBA00022490"/>
    </source>
</evidence>
<dbReference type="GO" id="GO:0004452">
    <property type="term" value="F:isopentenyl-diphosphate delta-isomerase activity"/>
    <property type="evidence" value="ECO:0007669"/>
    <property type="project" value="UniProtKB-UniRule"/>
</dbReference>
<dbReference type="PANTHER" id="PTHR10885:SF0">
    <property type="entry name" value="ISOPENTENYL-DIPHOSPHATE DELTA-ISOMERASE"/>
    <property type="match status" value="1"/>
</dbReference>
<feature type="binding site" evidence="10">
    <location>
        <position position="32"/>
    </location>
    <ligand>
        <name>Mn(2+)</name>
        <dbReference type="ChEBI" id="CHEBI:29035"/>
    </ligand>
</feature>
<dbReference type="NCBIfam" id="NF002995">
    <property type="entry name" value="PRK03759.1"/>
    <property type="match status" value="1"/>
</dbReference>
<evidence type="ECO:0000313" key="14">
    <source>
        <dbReference type="EMBL" id="TQJ01849.1"/>
    </source>
</evidence>
<dbReference type="NCBIfam" id="TIGR02150">
    <property type="entry name" value="IPP_isom_1"/>
    <property type="match status" value="1"/>
</dbReference>
<sequence length="195" mass="21424">MNEERVVLVDEGGRYAGTAAKAAVHTADTPLHLAFSCYVFDPAGRLLVTQRAHGKRTWPGVWTNSCCGHPGPAEELPEAVRRRLSEELGLTVDRLDLVLPDFRYRAVMDNGVVENELCPVFRATTAGGAGEPDPAEVADTRWAVWDTFAADVLSGQAEVSPWCRWQVEELDRLGSDPESWPVAGEHELPPAARHR</sequence>
<gene>
    <name evidence="10" type="primary">idi</name>
    <name evidence="14" type="ORF">FB471_1565</name>
</gene>
<dbReference type="AlphaFoldDB" id="A0A542DFL0"/>
<keyword evidence="4 10" id="KW-0963">Cytoplasm</keyword>
<dbReference type="EC" id="5.3.3.2" evidence="3 10"/>
<dbReference type="FunFam" id="3.90.79.10:FF:000009">
    <property type="entry name" value="Isopentenyl-diphosphate Delta-isomerase"/>
    <property type="match status" value="1"/>
</dbReference>
<feature type="binding site" evidence="10">
    <location>
        <position position="116"/>
    </location>
    <ligand>
        <name>Mn(2+)</name>
        <dbReference type="ChEBI" id="CHEBI:29035"/>
    </ligand>
</feature>
<keyword evidence="15" id="KW-1185">Reference proteome</keyword>
<evidence type="ECO:0000256" key="11">
    <source>
        <dbReference type="PIRSR" id="PIRSR018427-1"/>
    </source>
</evidence>
<comment type="similarity">
    <text evidence="2 10">Belongs to the IPP isomerase type 1 family.</text>
</comment>
<dbReference type="GO" id="GO:0008299">
    <property type="term" value="P:isoprenoid biosynthetic process"/>
    <property type="evidence" value="ECO:0007669"/>
    <property type="project" value="UniProtKB-UniRule"/>
</dbReference>
<dbReference type="Pfam" id="PF00293">
    <property type="entry name" value="NUDIX"/>
    <property type="match status" value="1"/>
</dbReference>
<keyword evidence="6 10" id="KW-0460">Magnesium</keyword>
<evidence type="ECO:0000256" key="2">
    <source>
        <dbReference type="ARBA" id="ARBA00007579"/>
    </source>
</evidence>
<evidence type="ECO:0000256" key="7">
    <source>
        <dbReference type="ARBA" id="ARBA00023211"/>
    </source>
</evidence>
<dbReference type="PANTHER" id="PTHR10885">
    <property type="entry name" value="ISOPENTENYL-DIPHOSPHATE DELTA-ISOMERASE"/>
    <property type="match status" value="1"/>
</dbReference>
<evidence type="ECO:0000313" key="15">
    <source>
        <dbReference type="Proteomes" id="UP000320876"/>
    </source>
</evidence>
<feature type="domain" description="Nudix hydrolase" evidence="13">
    <location>
        <begin position="30"/>
        <end position="165"/>
    </location>
</feature>
<feature type="active site" evidence="10 11">
    <location>
        <position position="116"/>
    </location>
</feature>
<organism evidence="14 15">
    <name type="scientific">Amycolatopsis cihanbeyliensis</name>
    <dbReference type="NCBI Taxonomy" id="1128664"/>
    <lineage>
        <taxon>Bacteria</taxon>
        <taxon>Bacillati</taxon>
        <taxon>Actinomycetota</taxon>
        <taxon>Actinomycetes</taxon>
        <taxon>Pseudonocardiales</taxon>
        <taxon>Pseudonocardiaceae</taxon>
        <taxon>Amycolatopsis</taxon>
    </lineage>
</organism>
<evidence type="ECO:0000256" key="8">
    <source>
        <dbReference type="ARBA" id="ARBA00023229"/>
    </source>
</evidence>
<evidence type="ECO:0000259" key="13">
    <source>
        <dbReference type="PROSITE" id="PS51462"/>
    </source>
</evidence>
<accession>A0A542DFL0</accession>
<feature type="region of interest" description="Disordered" evidence="12">
    <location>
        <begin position="174"/>
        <end position="195"/>
    </location>
</feature>
<proteinExistence type="inferred from homology"/>
<dbReference type="HAMAP" id="MF_00202">
    <property type="entry name" value="Idi"/>
    <property type="match status" value="1"/>
</dbReference>
<dbReference type="InterPro" id="IPR000086">
    <property type="entry name" value="NUDIX_hydrolase_dom"/>
</dbReference>
<dbReference type="PROSITE" id="PS51462">
    <property type="entry name" value="NUDIX"/>
    <property type="match status" value="1"/>
</dbReference>
<evidence type="ECO:0000256" key="10">
    <source>
        <dbReference type="HAMAP-Rule" id="MF_00202"/>
    </source>
</evidence>
<dbReference type="UniPathway" id="UPA00059">
    <property type="reaction ID" value="UER00104"/>
</dbReference>
<feature type="binding site" evidence="10">
    <location>
        <position position="69"/>
    </location>
    <ligand>
        <name>Mn(2+)</name>
        <dbReference type="ChEBI" id="CHEBI:29035"/>
    </ligand>
</feature>
<dbReference type="RefSeq" id="WP_141996657.1">
    <property type="nucleotide sequence ID" value="NZ_VFML01000001.1"/>
</dbReference>
<feature type="active site" evidence="10 11">
    <location>
        <position position="67"/>
    </location>
</feature>
<keyword evidence="8 10" id="KW-0414">Isoprene biosynthesis</keyword>
<evidence type="ECO:0000256" key="9">
    <source>
        <dbReference type="ARBA" id="ARBA00023235"/>
    </source>
</evidence>
<dbReference type="OrthoDB" id="9809458at2"/>
<protein>
    <recommendedName>
        <fullName evidence="3 10">Isopentenyl-diphosphate Delta-isomerase</fullName>
        <shortName evidence="10">IPP isomerase</shortName>
        <ecNumber evidence="3 10">5.3.3.2</ecNumber>
    </recommendedName>
    <alternativeName>
        <fullName evidence="10">IPP:DMAPP isomerase</fullName>
    </alternativeName>
    <alternativeName>
        <fullName evidence="10">Isopentenyl pyrophosphate isomerase</fullName>
    </alternativeName>
</protein>
<comment type="cofactor">
    <cofactor evidence="10">
        <name>Mn(2+)</name>
        <dbReference type="ChEBI" id="CHEBI:29035"/>
    </cofactor>
    <text evidence="10">Binds 1 Mn(2+) ion per subunit.</text>
</comment>
<dbReference type="Proteomes" id="UP000320876">
    <property type="component" value="Unassembled WGS sequence"/>
</dbReference>
<keyword evidence="7 10" id="KW-0464">Manganese</keyword>
<evidence type="ECO:0000256" key="12">
    <source>
        <dbReference type="SAM" id="MobiDB-lite"/>
    </source>
</evidence>
<name>A0A542DFL0_AMYCI</name>
<evidence type="ECO:0000256" key="3">
    <source>
        <dbReference type="ARBA" id="ARBA00012057"/>
    </source>
</evidence>
<reference evidence="14 15" key="1">
    <citation type="submission" date="2019-06" db="EMBL/GenBank/DDBJ databases">
        <title>Sequencing the genomes of 1000 actinobacteria strains.</title>
        <authorList>
            <person name="Klenk H.-P."/>
        </authorList>
    </citation>
    <scope>NUCLEOTIDE SEQUENCE [LARGE SCALE GENOMIC DNA]</scope>
    <source>
        <strain evidence="14 15">DSM 45679</strain>
    </source>
</reference>
<dbReference type="Gene3D" id="3.90.79.10">
    <property type="entry name" value="Nucleoside Triphosphate Pyrophosphohydrolase"/>
    <property type="match status" value="1"/>
</dbReference>
<evidence type="ECO:0000256" key="1">
    <source>
        <dbReference type="ARBA" id="ARBA00004826"/>
    </source>
</evidence>
<dbReference type="PIRSF" id="PIRSF018427">
    <property type="entry name" value="Isopntndiph_ism"/>
    <property type="match status" value="1"/>
</dbReference>